<dbReference type="InterPro" id="IPR004045">
    <property type="entry name" value="Glutathione_S-Trfase_N"/>
</dbReference>
<accession>A0A4Q2UC66</accession>
<dbReference type="SUPFAM" id="SSF47616">
    <property type="entry name" value="GST C-terminal domain-like"/>
    <property type="match status" value="1"/>
</dbReference>
<dbReference type="CDD" id="cd00570">
    <property type="entry name" value="GST_N_family"/>
    <property type="match status" value="1"/>
</dbReference>
<dbReference type="GO" id="GO:0016740">
    <property type="term" value="F:transferase activity"/>
    <property type="evidence" value="ECO:0007669"/>
    <property type="project" value="UniProtKB-KW"/>
</dbReference>
<dbReference type="Pfam" id="PF13417">
    <property type="entry name" value="GST_N_3"/>
    <property type="match status" value="1"/>
</dbReference>
<dbReference type="Gene3D" id="3.40.30.110">
    <property type="match status" value="2"/>
</dbReference>
<sequence>MPGQARHKRRPPEEPPVPDLILHHYDLSPFAEKVRLAFGLKGLAWRSVDIPVWPPRPDTVPLTAGYRRVPVLQVGADVYCDTLLILREVDRRFSSPGLFPGGSRALAAGLSSWWDVGTFLPAAKLVTSIIGDHLPEAFLEDRIAFMGEDFSRSASLKELPRNRQRVAAQMTALSEMLGDGRRFLLGDAPSAADLTAYHTLWFVRKNGGAEAEALLPFAPLLPWMERIAALGHGTRADMAPAEALEVARSAEPEPVGAFADDASGLEAGAAVSILSDGGNDPIRGTLAHADADEIVIRHEGPRTGAVHVHFPRLGYSAVAA</sequence>
<dbReference type="SUPFAM" id="SSF52833">
    <property type="entry name" value="Thioredoxin-like"/>
    <property type="match status" value="1"/>
</dbReference>
<gene>
    <name evidence="2" type="ORF">D3273_08625</name>
</gene>
<keyword evidence="3" id="KW-1185">Reference proteome</keyword>
<proteinExistence type="predicted"/>
<name>A0A4Q2UC66_9HYPH</name>
<feature type="domain" description="GST N-terminal" evidence="1">
    <location>
        <begin position="18"/>
        <end position="97"/>
    </location>
</feature>
<dbReference type="Proteomes" id="UP000290759">
    <property type="component" value="Unassembled WGS sequence"/>
</dbReference>
<evidence type="ECO:0000313" key="3">
    <source>
        <dbReference type="Proteomes" id="UP000290759"/>
    </source>
</evidence>
<dbReference type="Gene3D" id="1.20.1050.10">
    <property type="match status" value="1"/>
</dbReference>
<evidence type="ECO:0000313" key="2">
    <source>
        <dbReference type="EMBL" id="RYC32445.1"/>
    </source>
</evidence>
<dbReference type="PROSITE" id="PS50404">
    <property type="entry name" value="GST_NTER"/>
    <property type="match status" value="1"/>
</dbReference>
<keyword evidence="2" id="KW-0808">Transferase</keyword>
<organism evidence="2 3">
    <name type="scientific">Lichenibacterium minor</name>
    <dbReference type="NCBI Taxonomy" id="2316528"/>
    <lineage>
        <taxon>Bacteria</taxon>
        <taxon>Pseudomonadati</taxon>
        <taxon>Pseudomonadota</taxon>
        <taxon>Alphaproteobacteria</taxon>
        <taxon>Hyphomicrobiales</taxon>
        <taxon>Lichenihabitantaceae</taxon>
        <taxon>Lichenibacterium</taxon>
    </lineage>
</organism>
<dbReference type="InterPro" id="IPR036249">
    <property type="entry name" value="Thioredoxin-like_sf"/>
</dbReference>
<dbReference type="InterPro" id="IPR036282">
    <property type="entry name" value="Glutathione-S-Trfase_C_sf"/>
</dbReference>
<dbReference type="EMBL" id="QYBB01000007">
    <property type="protein sequence ID" value="RYC32445.1"/>
    <property type="molecule type" value="Genomic_DNA"/>
</dbReference>
<comment type="caution">
    <text evidence="2">The sequence shown here is derived from an EMBL/GenBank/DDBJ whole genome shotgun (WGS) entry which is preliminary data.</text>
</comment>
<reference evidence="2 3" key="1">
    <citation type="submission" date="2018-12" db="EMBL/GenBank/DDBJ databases">
        <authorList>
            <person name="Grouzdev D.S."/>
            <person name="Krutkina M.S."/>
        </authorList>
    </citation>
    <scope>NUCLEOTIDE SEQUENCE [LARGE SCALE GENOMIC DNA]</scope>
    <source>
        <strain evidence="2 3">RmlP026</strain>
    </source>
</reference>
<dbReference type="CDD" id="cd00299">
    <property type="entry name" value="GST_C_family"/>
    <property type="match status" value="1"/>
</dbReference>
<evidence type="ECO:0000259" key="1">
    <source>
        <dbReference type="PROSITE" id="PS50404"/>
    </source>
</evidence>
<dbReference type="Pfam" id="PF13410">
    <property type="entry name" value="GST_C_2"/>
    <property type="match status" value="1"/>
</dbReference>
<dbReference type="AlphaFoldDB" id="A0A4Q2UC66"/>
<reference evidence="2 3" key="2">
    <citation type="submission" date="2019-02" db="EMBL/GenBank/DDBJ databases">
        <title>'Lichenibacterium ramalinii' gen. nov. sp. nov., 'Lichenibacterium minor' gen. nov. sp. nov.</title>
        <authorList>
            <person name="Pankratov T."/>
        </authorList>
    </citation>
    <scope>NUCLEOTIDE SEQUENCE [LARGE SCALE GENOMIC DNA]</scope>
    <source>
        <strain evidence="2 3">RmlP026</strain>
    </source>
</reference>
<protein>
    <submittedName>
        <fullName evidence="2">Glutathione S-transferase family protein</fullName>
    </submittedName>
</protein>
<dbReference type="OrthoDB" id="5791869at2"/>